<comment type="similarity">
    <text evidence="7">Belongs to the ATPase delta chain family.</text>
</comment>
<dbReference type="NCBIfam" id="TIGR01145">
    <property type="entry name" value="ATP_synt_delta"/>
    <property type="match status" value="1"/>
</dbReference>
<dbReference type="GO" id="GO:0005886">
    <property type="term" value="C:plasma membrane"/>
    <property type="evidence" value="ECO:0007669"/>
    <property type="project" value="UniProtKB-SubCell"/>
</dbReference>
<name>A0A9J6ZQK1_9BACT</name>
<dbReference type="InterPro" id="IPR000711">
    <property type="entry name" value="ATPase_OSCP/dsu"/>
</dbReference>
<reference evidence="8" key="2">
    <citation type="submission" date="2022-06" db="EMBL/GenBank/DDBJ databases">
        <title>Xiashengella guii gen. nov. sp. nov., a bacterium isolated form anaerobic digestion tank.</title>
        <authorList>
            <person name="Huang H."/>
        </authorList>
    </citation>
    <scope>NUCLEOTIDE SEQUENCE</scope>
    <source>
        <strain evidence="8">Ai-910</strain>
    </source>
</reference>
<dbReference type="GO" id="GO:0046933">
    <property type="term" value="F:proton-transporting ATP synthase activity, rotational mechanism"/>
    <property type="evidence" value="ECO:0007669"/>
    <property type="project" value="UniProtKB-UniRule"/>
</dbReference>
<accession>A0A9J6ZQK1</accession>
<evidence type="ECO:0000256" key="1">
    <source>
        <dbReference type="ARBA" id="ARBA00004370"/>
    </source>
</evidence>
<dbReference type="RefSeq" id="WP_250723991.1">
    <property type="nucleotide sequence ID" value="NZ_CP098400.1"/>
</dbReference>
<comment type="subcellular location">
    <subcellularLocation>
        <location evidence="7">Cell membrane</location>
        <topology evidence="7">Peripheral membrane protein</topology>
    </subcellularLocation>
    <subcellularLocation>
        <location evidence="1">Membrane</location>
    </subcellularLocation>
</comment>
<keyword evidence="7" id="KW-1003">Cell membrane</keyword>
<evidence type="ECO:0000256" key="3">
    <source>
        <dbReference type="ARBA" id="ARBA00022781"/>
    </source>
</evidence>
<organism evidence="8 9">
    <name type="scientific">Xiashengella succiniciproducens</name>
    <dbReference type="NCBI Taxonomy" id="2949635"/>
    <lineage>
        <taxon>Bacteria</taxon>
        <taxon>Pseudomonadati</taxon>
        <taxon>Bacteroidota</taxon>
        <taxon>Bacteroidia</taxon>
        <taxon>Marinilabiliales</taxon>
        <taxon>Marinilabiliaceae</taxon>
        <taxon>Xiashengella</taxon>
    </lineage>
</organism>
<dbReference type="SUPFAM" id="SSF47928">
    <property type="entry name" value="N-terminal domain of the delta subunit of the F1F0-ATP synthase"/>
    <property type="match status" value="1"/>
</dbReference>
<dbReference type="HAMAP" id="MF_01416">
    <property type="entry name" value="ATP_synth_delta_bact"/>
    <property type="match status" value="1"/>
</dbReference>
<dbReference type="PANTHER" id="PTHR11910">
    <property type="entry name" value="ATP SYNTHASE DELTA CHAIN"/>
    <property type="match status" value="1"/>
</dbReference>
<keyword evidence="5 7" id="KW-0472">Membrane</keyword>
<evidence type="ECO:0000256" key="4">
    <source>
        <dbReference type="ARBA" id="ARBA00023065"/>
    </source>
</evidence>
<dbReference type="KEGG" id="alkq:M9189_00710"/>
<comment type="function">
    <text evidence="7">This protein is part of the stalk that links CF(0) to CF(1). It either transmits conformational changes from CF(0) to CF(1) or is implicated in proton conduction.</text>
</comment>
<dbReference type="InterPro" id="IPR026015">
    <property type="entry name" value="ATP_synth_OSCP/delta_N_sf"/>
</dbReference>
<proteinExistence type="inferred from homology"/>
<reference evidence="8" key="1">
    <citation type="submission" date="2022-05" db="EMBL/GenBank/DDBJ databases">
        <authorList>
            <person name="Sun X."/>
        </authorList>
    </citation>
    <scope>NUCLEOTIDE SEQUENCE</scope>
    <source>
        <strain evidence="8">Ai-910</strain>
    </source>
</reference>
<comment type="function">
    <text evidence="7">F(1)F(0) ATP synthase produces ATP from ADP in the presence of a proton or sodium gradient. F-type ATPases consist of two structural domains, F(1) containing the extramembraneous catalytic core and F(0) containing the membrane proton channel, linked together by a central stalk and a peripheral stalk. During catalysis, ATP synthesis in the catalytic domain of F(1) is coupled via a rotary mechanism of the central stalk subunits to proton translocation.</text>
</comment>
<evidence type="ECO:0000256" key="7">
    <source>
        <dbReference type="HAMAP-Rule" id="MF_01416"/>
    </source>
</evidence>
<keyword evidence="3 7" id="KW-0375">Hydrogen ion transport</keyword>
<keyword evidence="2 7" id="KW-0813">Transport</keyword>
<evidence type="ECO:0000256" key="6">
    <source>
        <dbReference type="ARBA" id="ARBA00023310"/>
    </source>
</evidence>
<evidence type="ECO:0000313" key="8">
    <source>
        <dbReference type="EMBL" id="URW79879.1"/>
    </source>
</evidence>
<evidence type="ECO:0000256" key="5">
    <source>
        <dbReference type="ARBA" id="ARBA00023136"/>
    </source>
</evidence>
<keyword evidence="4 7" id="KW-0406">Ion transport</keyword>
<keyword evidence="9" id="KW-1185">Reference proteome</keyword>
<dbReference type="AlphaFoldDB" id="A0A9J6ZQK1"/>
<dbReference type="GO" id="GO:0045259">
    <property type="term" value="C:proton-transporting ATP synthase complex"/>
    <property type="evidence" value="ECO:0007669"/>
    <property type="project" value="UniProtKB-KW"/>
</dbReference>
<keyword evidence="7" id="KW-0139">CF(1)</keyword>
<evidence type="ECO:0000313" key="9">
    <source>
        <dbReference type="Proteomes" id="UP001056426"/>
    </source>
</evidence>
<dbReference type="Gene3D" id="1.10.520.20">
    <property type="entry name" value="N-terminal domain of the delta subunit of the F1F0-ATP synthase"/>
    <property type="match status" value="1"/>
</dbReference>
<evidence type="ECO:0000256" key="2">
    <source>
        <dbReference type="ARBA" id="ARBA00022448"/>
    </source>
</evidence>
<dbReference type="EMBL" id="CP098400">
    <property type="protein sequence ID" value="URW79879.1"/>
    <property type="molecule type" value="Genomic_DNA"/>
</dbReference>
<protein>
    <recommendedName>
        <fullName evidence="7">ATP synthase subunit delta</fullName>
    </recommendedName>
    <alternativeName>
        <fullName evidence="7">ATP synthase F(1) sector subunit delta</fullName>
    </alternativeName>
    <alternativeName>
        <fullName evidence="7">F-type ATPase subunit delta</fullName>
        <shortName evidence="7">F-ATPase subunit delta</shortName>
    </alternativeName>
</protein>
<gene>
    <name evidence="7 8" type="primary">atpH</name>
    <name evidence="8" type="ORF">M9189_00710</name>
</gene>
<dbReference type="Pfam" id="PF00213">
    <property type="entry name" value="OSCP"/>
    <property type="match status" value="1"/>
</dbReference>
<keyword evidence="6 7" id="KW-0066">ATP synthesis</keyword>
<dbReference type="PRINTS" id="PR00125">
    <property type="entry name" value="ATPASEDELTA"/>
</dbReference>
<sequence>MNAALVSVRYASALFKAGEKDGSLLETLDRDCRLLLDSLKQSKELESFLASPVVKPQAKKDILNKAFGGKLHDYTLRFLELLINNNRASILKYTLMDFTDMFRSFRGIKKVKVITAIELTDTLRTELLNILEKQYRCNVELECKVEPDIIGGMILIVDGRQADGSVSGQLRALKKQLMIN</sequence>
<dbReference type="Proteomes" id="UP001056426">
    <property type="component" value="Chromosome"/>
</dbReference>